<dbReference type="Proteomes" id="UP001596410">
    <property type="component" value="Unassembled WGS sequence"/>
</dbReference>
<comment type="catalytic activity">
    <reaction evidence="13 14">
        <text>FMN + ATP + H(+) = FAD + diphosphate</text>
        <dbReference type="Rhea" id="RHEA:17237"/>
        <dbReference type="ChEBI" id="CHEBI:15378"/>
        <dbReference type="ChEBI" id="CHEBI:30616"/>
        <dbReference type="ChEBI" id="CHEBI:33019"/>
        <dbReference type="ChEBI" id="CHEBI:57692"/>
        <dbReference type="ChEBI" id="CHEBI:58210"/>
        <dbReference type="EC" id="2.7.7.2"/>
    </reaction>
</comment>
<evidence type="ECO:0000256" key="3">
    <source>
        <dbReference type="ARBA" id="ARBA00022630"/>
    </source>
</evidence>
<comment type="catalytic activity">
    <reaction evidence="12 14">
        <text>riboflavin + ATP = FMN + ADP + H(+)</text>
        <dbReference type="Rhea" id="RHEA:14357"/>
        <dbReference type="ChEBI" id="CHEBI:15378"/>
        <dbReference type="ChEBI" id="CHEBI:30616"/>
        <dbReference type="ChEBI" id="CHEBI:57986"/>
        <dbReference type="ChEBI" id="CHEBI:58210"/>
        <dbReference type="ChEBI" id="CHEBI:456216"/>
        <dbReference type="EC" id="2.7.1.26"/>
    </reaction>
</comment>
<sequence>MRTIHLSEGDSTQIESLSPSVLAVGFFDGIHKGHQRVISTAIKKAQELDVESAVMTFDPHPSVVLNNSIQHARYITPLPEKKQILKRMGVHTLYVVHFDQALASLSPENFVEKFFIDLKVLHVVAGFDFSFGFKGKGSMELLPIYAEGRFTTTTIPQVTQEENKVSSTRIRRLLDQGDVSGVENLLSRPFSLNGKVVSGEQRGRTIGYPTANILLNGAYYTPADGVYAVKVECNNELLEGMANFGVKPTFDENSQQSNLEVHIFDFDHDLYDEMITVYFYQLIRHEIKFDGAEQLKVQLHQDEKRSREVLATI</sequence>
<evidence type="ECO:0000256" key="9">
    <source>
        <dbReference type="ARBA" id="ARBA00022827"/>
    </source>
</evidence>
<dbReference type="InterPro" id="IPR023468">
    <property type="entry name" value="Riboflavin_kinase"/>
</dbReference>
<keyword evidence="8 14" id="KW-0418">Kinase</keyword>
<comment type="similarity">
    <text evidence="14">Belongs to the ribF family.</text>
</comment>
<dbReference type="NCBIfam" id="NF004162">
    <property type="entry name" value="PRK05627.1-5"/>
    <property type="match status" value="1"/>
</dbReference>
<keyword evidence="3 14" id="KW-0285">Flavoprotein</keyword>
<dbReference type="NCBIfam" id="TIGR00125">
    <property type="entry name" value="cyt_tran_rel"/>
    <property type="match status" value="1"/>
</dbReference>
<dbReference type="EMBL" id="JBHSZV010000013">
    <property type="protein sequence ID" value="MFC7061164.1"/>
    <property type="molecule type" value="Genomic_DNA"/>
</dbReference>
<dbReference type="GO" id="GO:0003919">
    <property type="term" value="F:FMN adenylyltransferase activity"/>
    <property type="evidence" value="ECO:0007669"/>
    <property type="project" value="UniProtKB-EC"/>
</dbReference>
<proteinExistence type="inferred from homology"/>
<keyword evidence="9 14" id="KW-0274">FAD</keyword>
<evidence type="ECO:0000256" key="5">
    <source>
        <dbReference type="ARBA" id="ARBA00022679"/>
    </source>
</evidence>
<evidence type="ECO:0000256" key="8">
    <source>
        <dbReference type="ARBA" id="ARBA00022777"/>
    </source>
</evidence>
<reference evidence="17" key="1">
    <citation type="journal article" date="2019" name="Int. J. Syst. Evol. Microbiol.">
        <title>The Global Catalogue of Microorganisms (GCM) 10K type strain sequencing project: providing services to taxonomists for standard genome sequencing and annotation.</title>
        <authorList>
            <consortium name="The Broad Institute Genomics Platform"/>
            <consortium name="The Broad Institute Genome Sequencing Center for Infectious Disease"/>
            <person name="Wu L."/>
            <person name="Ma J."/>
        </authorList>
    </citation>
    <scope>NUCLEOTIDE SEQUENCE [LARGE SCALE GENOMIC DNA]</scope>
    <source>
        <strain evidence="17">CGMCC 4.1621</strain>
    </source>
</reference>
<name>A0ABW2EJJ4_9BACI</name>
<dbReference type="InterPro" id="IPR015864">
    <property type="entry name" value="FAD_synthase"/>
</dbReference>
<evidence type="ECO:0000256" key="1">
    <source>
        <dbReference type="ARBA" id="ARBA00004726"/>
    </source>
</evidence>
<dbReference type="Gene3D" id="2.40.30.30">
    <property type="entry name" value="Riboflavin kinase-like"/>
    <property type="match status" value="1"/>
</dbReference>
<comment type="pathway">
    <text evidence="2 14">Cofactor biosynthesis; FMN biosynthesis; FMN from riboflavin (ATP route): step 1/1.</text>
</comment>
<dbReference type="EC" id="2.7.1.26" evidence="14"/>
<keyword evidence="10 14" id="KW-0067">ATP-binding</keyword>
<evidence type="ECO:0000256" key="6">
    <source>
        <dbReference type="ARBA" id="ARBA00022695"/>
    </source>
</evidence>
<organism evidence="16 17">
    <name type="scientific">Halobacillus seohaensis</name>
    <dbReference type="NCBI Taxonomy" id="447421"/>
    <lineage>
        <taxon>Bacteria</taxon>
        <taxon>Bacillati</taxon>
        <taxon>Bacillota</taxon>
        <taxon>Bacilli</taxon>
        <taxon>Bacillales</taxon>
        <taxon>Bacillaceae</taxon>
        <taxon>Halobacillus</taxon>
    </lineage>
</organism>
<dbReference type="InterPro" id="IPR002606">
    <property type="entry name" value="Riboflavin_kinase_bac"/>
</dbReference>
<evidence type="ECO:0000256" key="12">
    <source>
        <dbReference type="ARBA" id="ARBA00047880"/>
    </source>
</evidence>
<dbReference type="Gene3D" id="3.40.50.620">
    <property type="entry name" value="HUPs"/>
    <property type="match status" value="1"/>
</dbReference>
<evidence type="ECO:0000256" key="14">
    <source>
        <dbReference type="PIRNR" id="PIRNR004491"/>
    </source>
</evidence>
<gene>
    <name evidence="16" type="ORF">ACFQIC_04755</name>
</gene>
<keyword evidence="7 14" id="KW-0547">Nucleotide-binding</keyword>
<dbReference type="InterPro" id="IPR004821">
    <property type="entry name" value="Cyt_trans-like"/>
</dbReference>
<comment type="caution">
    <text evidence="16">The sequence shown here is derived from an EMBL/GenBank/DDBJ whole genome shotgun (WGS) entry which is preliminary data.</text>
</comment>
<dbReference type="NCBIfam" id="TIGR00083">
    <property type="entry name" value="ribF"/>
    <property type="match status" value="1"/>
</dbReference>
<dbReference type="InterPro" id="IPR023465">
    <property type="entry name" value="Riboflavin_kinase_dom_sf"/>
</dbReference>
<evidence type="ECO:0000256" key="7">
    <source>
        <dbReference type="ARBA" id="ARBA00022741"/>
    </source>
</evidence>
<feature type="domain" description="Riboflavin kinase" evidence="15">
    <location>
        <begin position="185"/>
        <end position="311"/>
    </location>
</feature>
<dbReference type="RefSeq" id="WP_390216969.1">
    <property type="nucleotide sequence ID" value="NZ_JBHSZV010000013.1"/>
</dbReference>
<dbReference type="NCBIfam" id="NF004160">
    <property type="entry name" value="PRK05627.1-3"/>
    <property type="match status" value="1"/>
</dbReference>
<evidence type="ECO:0000256" key="4">
    <source>
        <dbReference type="ARBA" id="ARBA00022643"/>
    </source>
</evidence>
<dbReference type="PANTHER" id="PTHR22749">
    <property type="entry name" value="RIBOFLAVIN KINASE/FMN ADENYLYLTRANSFERASE"/>
    <property type="match status" value="1"/>
</dbReference>
<comment type="pathway">
    <text evidence="1 14">Cofactor biosynthesis; FAD biosynthesis; FAD from FMN: step 1/1.</text>
</comment>
<keyword evidence="17" id="KW-1185">Reference proteome</keyword>
<evidence type="ECO:0000256" key="10">
    <source>
        <dbReference type="ARBA" id="ARBA00022840"/>
    </source>
</evidence>
<evidence type="ECO:0000313" key="17">
    <source>
        <dbReference type="Proteomes" id="UP001596410"/>
    </source>
</evidence>
<keyword evidence="11" id="KW-0511">Multifunctional enzyme</keyword>
<dbReference type="Pfam" id="PF06574">
    <property type="entry name" value="FAD_syn"/>
    <property type="match status" value="1"/>
</dbReference>
<accession>A0ABW2EJJ4</accession>
<dbReference type="EC" id="2.7.7.2" evidence="14"/>
<keyword evidence="4 14" id="KW-0288">FMN</keyword>
<evidence type="ECO:0000259" key="15">
    <source>
        <dbReference type="SMART" id="SM00904"/>
    </source>
</evidence>
<dbReference type="Pfam" id="PF01687">
    <property type="entry name" value="Flavokinase"/>
    <property type="match status" value="1"/>
</dbReference>
<dbReference type="SUPFAM" id="SSF52374">
    <property type="entry name" value="Nucleotidylyl transferase"/>
    <property type="match status" value="1"/>
</dbReference>
<dbReference type="PIRSF" id="PIRSF004491">
    <property type="entry name" value="FAD_Synth"/>
    <property type="match status" value="1"/>
</dbReference>
<dbReference type="SUPFAM" id="SSF82114">
    <property type="entry name" value="Riboflavin kinase-like"/>
    <property type="match status" value="1"/>
</dbReference>
<dbReference type="PANTHER" id="PTHR22749:SF6">
    <property type="entry name" value="RIBOFLAVIN KINASE"/>
    <property type="match status" value="1"/>
</dbReference>
<keyword evidence="6 14" id="KW-0548">Nucleotidyltransferase</keyword>
<evidence type="ECO:0000256" key="2">
    <source>
        <dbReference type="ARBA" id="ARBA00005201"/>
    </source>
</evidence>
<dbReference type="InterPro" id="IPR015865">
    <property type="entry name" value="Riboflavin_kinase_bac/euk"/>
</dbReference>
<dbReference type="GO" id="GO:0008531">
    <property type="term" value="F:riboflavin kinase activity"/>
    <property type="evidence" value="ECO:0007669"/>
    <property type="project" value="UniProtKB-EC"/>
</dbReference>
<protein>
    <recommendedName>
        <fullName evidence="14">Riboflavin biosynthesis protein</fullName>
    </recommendedName>
    <domain>
        <recommendedName>
            <fullName evidence="14">Riboflavin kinase</fullName>
            <ecNumber evidence="14">2.7.1.26</ecNumber>
        </recommendedName>
        <alternativeName>
            <fullName evidence="14">Flavokinase</fullName>
        </alternativeName>
    </domain>
    <domain>
        <recommendedName>
            <fullName evidence="14">FMN adenylyltransferase</fullName>
            <ecNumber evidence="14">2.7.7.2</ecNumber>
        </recommendedName>
        <alternativeName>
            <fullName evidence="14">FAD pyrophosphorylase</fullName>
        </alternativeName>
        <alternativeName>
            <fullName evidence="14">FAD synthase</fullName>
        </alternativeName>
    </domain>
</protein>
<dbReference type="InterPro" id="IPR014729">
    <property type="entry name" value="Rossmann-like_a/b/a_fold"/>
</dbReference>
<evidence type="ECO:0000256" key="13">
    <source>
        <dbReference type="ARBA" id="ARBA00049494"/>
    </source>
</evidence>
<evidence type="ECO:0000256" key="11">
    <source>
        <dbReference type="ARBA" id="ARBA00023268"/>
    </source>
</evidence>
<keyword evidence="5 14" id="KW-0808">Transferase</keyword>
<evidence type="ECO:0000313" key="16">
    <source>
        <dbReference type="EMBL" id="MFC7061164.1"/>
    </source>
</evidence>
<dbReference type="CDD" id="cd02064">
    <property type="entry name" value="FAD_synthetase_N"/>
    <property type="match status" value="1"/>
</dbReference>
<dbReference type="SMART" id="SM00904">
    <property type="entry name" value="Flavokinase"/>
    <property type="match status" value="1"/>
</dbReference>